<dbReference type="InterPro" id="IPR006597">
    <property type="entry name" value="Sel1-like"/>
</dbReference>
<gene>
    <name evidence="3" type="ORF">Thini_1405</name>
</gene>
<dbReference type="EMBL" id="JH651384">
    <property type="protein sequence ID" value="EIJ34008.1"/>
    <property type="molecule type" value="Genomic_DNA"/>
</dbReference>
<feature type="region of interest" description="Disordered" evidence="1">
    <location>
        <begin position="39"/>
        <end position="62"/>
    </location>
</feature>
<dbReference type="RefSeq" id="WP_002707951.1">
    <property type="nucleotide sequence ID" value="NZ_JH651384.1"/>
</dbReference>
<dbReference type="Pfam" id="PF08238">
    <property type="entry name" value="Sel1"/>
    <property type="match status" value="5"/>
</dbReference>
<protein>
    <submittedName>
        <fullName evidence="3">Sel1 domain protein repeat-containing protein</fullName>
    </submittedName>
</protein>
<dbReference type="InterPro" id="IPR011990">
    <property type="entry name" value="TPR-like_helical_dom_sf"/>
</dbReference>
<dbReference type="SMART" id="SM00671">
    <property type="entry name" value="SEL1"/>
    <property type="match status" value="5"/>
</dbReference>
<organism evidence="3 4">
    <name type="scientific">Thiothrix nivea (strain ATCC 35100 / DSM 5205 / JP2)</name>
    <dbReference type="NCBI Taxonomy" id="870187"/>
    <lineage>
        <taxon>Bacteria</taxon>
        <taxon>Pseudomonadati</taxon>
        <taxon>Pseudomonadota</taxon>
        <taxon>Gammaproteobacteria</taxon>
        <taxon>Thiotrichales</taxon>
        <taxon>Thiotrichaceae</taxon>
        <taxon>Thiothrix</taxon>
    </lineage>
</organism>
<dbReference type="Gene3D" id="1.25.40.10">
    <property type="entry name" value="Tetratricopeptide repeat domain"/>
    <property type="match status" value="2"/>
</dbReference>
<dbReference type="SUPFAM" id="SSF81901">
    <property type="entry name" value="HCP-like"/>
    <property type="match status" value="2"/>
</dbReference>
<dbReference type="AlphaFoldDB" id="A0A656HB31"/>
<feature type="compositionally biased region" description="Polar residues" evidence="1">
    <location>
        <begin position="287"/>
        <end position="300"/>
    </location>
</feature>
<dbReference type="PANTHER" id="PTHR11102">
    <property type="entry name" value="SEL-1-LIKE PROTEIN"/>
    <property type="match status" value="1"/>
</dbReference>
<dbReference type="OrthoDB" id="1442375at2"/>
<feature type="chain" id="PRO_5024968610" evidence="2">
    <location>
        <begin position="35"/>
        <end position="443"/>
    </location>
</feature>
<feature type="compositionally biased region" description="Low complexity" evidence="1">
    <location>
        <begin position="102"/>
        <end position="111"/>
    </location>
</feature>
<feature type="region of interest" description="Disordered" evidence="1">
    <location>
        <begin position="252"/>
        <end position="303"/>
    </location>
</feature>
<dbReference type="InterPro" id="IPR050767">
    <property type="entry name" value="Sel1_AlgK"/>
</dbReference>
<reference evidence="4" key="1">
    <citation type="journal article" date="2011" name="Stand. Genomic Sci.">
        <title>Genome sequence of the filamentous, gliding Thiothrix nivea neotype strain (JP2(T)).</title>
        <authorList>
            <person name="Lapidus A."/>
            <person name="Nolan M."/>
            <person name="Lucas S."/>
            <person name="Glavina Del Rio T."/>
            <person name="Tice H."/>
            <person name="Cheng J.F."/>
            <person name="Tapia R."/>
            <person name="Han C."/>
            <person name="Goodwin L."/>
            <person name="Pitluck S."/>
            <person name="Liolios K."/>
            <person name="Pagani I."/>
            <person name="Ivanova N."/>
            <person name="Huntemann M."/>
            <person name="Mavromatis K."/>
            <person name="Mikhailova N."/>
            <person name="Pati A."/>
            <person name="Chen A."/>
            <person name="Palaniappan K."/>
            <person name="Land M."/>
            <person name="Brambilla E.M."/>
            <person name="Rohde M."/>
            <person name="Abt B."/>
            <person name="Verbarg S."/>
            <person name="Goker M."/>
            <person name="Bristow J."/>
            <person name="Eisen J.A."/>
            <person name="Markowitz V."/>
            <person name="Hugenholtz P."/>
            <person name="Kyrpides N.C."/>
            <person name="Klenk H.P."/>
            <person name="Woyke T."/>
        </authorList>
    </citation>
    <scope>NUCLEOTIDE SEQUENCE [LARGE SCALE GENOMIC DNA]</scope>
    <source>
        <strain evidence="4">ATCC 35100 / DSM 5205 / JP2</strain>
    </source>
</reference>
<evidence type="ECO:0000313" key="3">
    <source>
        <dbReference type="EMBL" id="EIJ34008.1"/>
    </source>
</evidence>
<feature type="signal peptide" evidence="2">
    <location>
        <begin position="1"/>
        <end position="34"/>
    </location>
</feature>
<sequence length="443" mass="46211" precursor="true">MKTIGTTHWGFSLLTSQILLLGIACSMLPTSASAANRDIAPPTPVNMSEAAPPWANLPSAGAETAAPVEAAPAVAAAPATVESGSSVESWYRNRRPSTGNPQDSLSALQSAAQAGDASAQYRLAMQLRGSDNPNADIKKSLDWQQRAAVGGNAEAQYGLGVLYANGQYVPADNNLARNWFQKAAQQGHVAAKLALVSLNNGSSALAVAASTQLRNDAEPVRLAAQPAVPVAPSPPAAGTTQKLAALQLEESPSAAALAEPSAPPMLMPKTAPLADPASRPEPALMNASLQTPADNGSGASASMDLTGIEPAVVKQSAEAGDKQAQLMLGTMYEDGVGGLPSDLREAAYWYEQAARQGYPKAQYNLGLLYEDGRGVKQDHKQAAYWYDKAARAGFGEAQNNLGVLFVLGKGVNKNPKRAEQLFTEAARSGNADARRNLDMLRKS</sequence>
<dbReference type="PANTHER" id="PTHR11102:SF160">
    <property type="entry name" value="ERAD-ASSOCIATED E3 UBIQUITIN-PROTEIN LIGASE COMPONENT HRD3"/>
    <property type="match status" value="1"/>
</dbReference>
<evidence type="ECO:0000256" key="1">
    <source>
        <dbReference type="SAM" id="MobiDB-lite"/>
    </source>
</evidence>
<proteinExistence type="predicted"/>
<dbReference type="Proteomes" id="UP000005317">
    <property type="component" value="Unassembled WGS sequence"/>
</dbReference>
<dbReference type="PROSITE" id="PS51257">
    <property type="entry name" value="PROKAR_LIPOPROTEIN"/>
    <property type="match status" value="1"/>
</dbReference>
<keyword evidence="2" id="KW-0732">Signal</keyword>
<keyword evidence="4" id="KW-1185">Reference proteome</keyword>
<name>A0A656HB31_THINJ</name>
<evidence type="ECO:0000256" key="2">
    <source>
        <dbReference type="SAM" id="SignalP"/>
    </source>
</evidence>
<feature type="region of interest" description="Disordered" evidence="1">
    <location>
        <begin position="85"/>
        <end position="111"/>
    </location>
</feature>
<evidence type="ECO:0000313" key="4">
    <source>
        <dbReference type="Proteomes" id="UP000005317"/>
    </source>
</evidence>
<accession>A0A656HB31</accession>